<evidence type="ECO:0000313" key="2">
    <source>
        <dbReference type="Proteomes" id="UP000054988"/>
    </source>
</evidence>
<dbReference type="eggNOG" id="KOG1672">
    <property type="taxonomic scope" value="Eukaryota"/>
</dbReference>
<accession>A0A0W0FK12</accession>
<comment type="caution">
    <text evidence="1">The sequence shown here is derived from an EMBL/GenBank/DDBJ whole genome shotgun (WGS) entry which is preliminary data.</text>
</comment>
<organism evidence="1 2">
    <name type="scientific">Moniliophthora roreri</name>
    <name type="common">Frosty pod rot fungus</name>
    <name type="synonym">Monilia roreri</name>
    <dbReference type="NCBI Taxonomy" id="221103"/>
    <lineage>
        <taxon>Eukaryota</taxon>
        <taxon>Fungi</taxon>
        <taxon>Dikarya</taxon>
        <taxon>Basidiomycota</taxon>
        <taxon>Agaricomycotina</taxon>
        <taxon>Agaricomycetes</taxon>
        <taxon>Agaricomycetidae</taxon>
        <taxon>Agaricales</taxon>
        <taxon>Marasmiineae</taxon>
        <taxon>Marasmiaceae</taxon>
        <taxon>Moniliophthora</taxon>
    </lineage>
</organism>
<protein>
    <recommendedName>
        <fullName evidence="3">Gtpase inhibitor</fullName>
    </recommendedName>
</protein>
<evidence type="ECO:0008006" key="3">
    <source>
        <dbReference type="Google" id="ProtNLM"/>
    </source>
</evidence>
<dbReference type="EMBL" id="LATX01001892">
    <property type="protein sequence ID" value="KTB36673.1"/>
    <property type="molecule type" value="Genomic_DNA"/>
</dbReference>
<gene>
    <name evidence="1" type="ORF">WG66_10884</name>
</gene>
<dbReference type="CDD" id="cd02989">
    <property type="entry name" value="Phd_like_TxnDC9"/>
    <property type="match status" value="1"/>
</dbReference>
<dbReference type="Proteomes" id="UP000054988">
    <property type="component" value="Unassembled WGS sequence"/>
</dbReference>
<dbReference type="PANTHER" id="PTHR21148">
    <property type="entry name" value="THIOREDOXIN DOMAIN-CONTAINING PROTEIN 9"/>
    <property type="match status" value="1"/>
</dbReference>
<name>A0A0W0FK12_MONRR</name>
<reference evidence="1 2" key="1">
    <citation type="submission" date="2015-12" db="EMBL/GenBank/DDBJ databases">
        <title>Draft genome sequence of Moniliophthora roreri, the causal agent of frosty pod rot of cacao.</title>
        <authorList>
            <person name="Aime M.C."/>
            <person name="Diaz-Valderrama J.R."/>
            <person name="Kijpornyongpan T."/>
            <person name="Phillips-Mora W."/>
        </authorList>
    </citation>
    <scope>NUCLEOTIDE SEQUENCE [LARGE SCALE GENOMIC DNA]</scope>
    <source>
        <strain evidence="1 2">MCA 2952</strain>
    </source>
</reference>
<dbReference type="InterPro" id="IPR036249">
    <property type="entry name" value="Thioredoxin-like_sf"/>
</dbReference>
<dbReference type="Gene3D" id="3.40.30.10">
    <property type="entry name" value="Glutaredoxin"/>
    <property type="match status" value="1"/>
</dbReference>
<proteinExistence type="predicted"/>
<dbReference type="AlphaFoldDB" id="A0A0W0FK12"/>
<sequence length="256" mass="29291">MAVDVAARKWGLGEARAWKSATPLLFKSVLTLPRLQAMDSNPKIASLASRLVEPNQPHRKRRDEEDESGDEDAIFAELEAEIENDDDSAIREQGLAALKQEMDRMQRMKDNHHGRYTEITEEREVVRVTANEPRCVVHFYHTNFKRCEIMDKHLAKLAPKYFNTRFSRVFVENIPWLVEKLQIKILPCVVCFVKGITKDRLIGFEELGNNDAFSTATLELRLAQTGVIQKSNEAKDLPYKVASTGKDDDDDVFDLE</sequence>
<dbReference type="SUPFAM" id="SSF52833">
    <property type="entry name" value="Thioredoxin-like"/>
    <property type="match status" value="1"/>
</dbReference>
<evidence type="ECO:0000313" key="1">
    <source>
        <dbReference type="EMBL" id="KTB36673.1"/>
    </source>
</evidence>